<evidence type="ECO:0000313" key="2">
    <source>
        <dbReference type="Proteomes" id="UP000281406"/>
    </source>
</evidence>
<gene>
    <name evidence="1" type="ORF">DPX16_19342</name>
</gene>
<protein>
    <submittedName>
        <fullName evidence="1">Uncharacterized protein</fullName>
    </submittedName>
</protein>
<dbReference type="Proteomes" id="UP000281406">
    <property type="component" value="Unassembled WGS sequence"/>
</dbReference>
<dbReference type="AlphaFoldDB" id="A0A3N0Z0T1"/>
<accession>A0A3N0Z0T1</accession>
<comment type="caution">
    <text evidence="1">The sequence shown here is derived from an EMBL/GenBank/DDBJ whole genome shotgun (WGS) entry which is preliminary data.</text>
</comment>
<dbReference type="EMBL" id="RJVU01018281">
    <property type="protein sequence ID" value="ROL51823.1"/>
    <property type="molecule type" value="Genomic_DNA"/>
</dbReference>
<organism evidence="1 2">
    <name type="scientific">Anabarilius grahami</name>
    <name type="common">Kanglang fish</name>
    <name type="synonym">Barilius grahami</name>
    <dbReference type="NCBI Taxonomy" id="495550"/>
    <lineage>
        <taxon>Eukaryota</taxon>
        <taxon>Metazoa</taxon>
        <taxon>Chordata</taxon>
        <taxon>Craniata</taxon>
        <taxon>Vertebrata</taxon>
        <taxon>Euteleostomi</taxon>
        <taxon>Actinopterygii</taxon>
        <taxon>Neopterygii</taxon>
        <taxon>Teleostei</taxon>
        <taxon>Ostariophysi</taxon>
        <taxon>Cypriniformes</taxon>
        <taxon>Xenocyprididae</taxon>
        <taxon>Xenocypridinae</taxon>
        <taxon>Xenocypridinae incertae sedis</taxon>
        <taxon>Anabarilius</taxon>
    </lineage>
</organism>
<name>A0A3N0Z0T1_ANAGA</name>
<reference evidence="1 2" key="1">
    <citation type="submission" date="2018-10" db="EMBL/GenBank/DDBJ databases">
        <title>Genome assembly for a Yunnan-Guizhou Plateau 3E fish, Anabarilius grahami (Regan), and its evolutionary and genetic applications.</title>
        <authorList>
            <person name="Jiang W."/>
        </authorList>
    </citation>
    <scope>NUCLEOTIDE SEQUENCE [LARGE SCALE GENOMIC DNA]</scope>
    <source>
        <strain evidence="1">AG-KIZ</strain>
        <tissue evidence="1">Muscle</tissue>
    </source>
</reference>
<evidence type="ECO:0000313" key="1">
    <source>
        <dbReference type="EMBL" id="ROL51823.1"/>
    </source>
</evidence>
<proteinExistence type="predicted"/>
<keyword evidence="2" id="KW-1185">Reference proteome</keyword>
<sequence>MWRAGGGEGDLCYSSKVHARVKLGPVGRSHATVVIGESEGKGAGYRGRNVKEQKQTAHRLWQEAAGSASVF</sequence>